<evidence type="ECO:0000256" key="4">
    <source>
        <dbReference type="ARBA" id="ARBA00022741"/>
    </source>
</evidence>
<dbReference type="PANTHER" id="PTHR24223">
    <property type="entry name" value="ATP-BINDING CASSETTE SUB-FAMILY C"/>
    <property type="match status" value="1"/>
</dbReference>
<dbReference type="SMART" id="SM00382">
    <property type="entry name" value="AAA"/>
    <property type="match status" value="2"/>
</dbReference>
<comment type="subcellular location">
    <subcellularLocation>
        <location evidence="1">Membrane</location>
        <topology evidence="1">Multi-pass membrane protein</topology>
    </subcellularLocation>
</comment>
<feature type="domain" description="ABC transporter" evidence="10">
    <location>
        <begin position="853"/>
        <end position="1070"/>
    </location>
</feature>
<feature type="domain" description="ABC transporter" evidence="10">
    <location>
        <begin position="250"/>
        <end position="478"/>
    </location>
</feature>
<dbReference type="GO" id="GO:0005524">
    <property type="term" value="F:ATP binding"/>
    <property type="evidence" value="ECO:0007669"/>
    <property type="project" value="UniProtKB-KW"/>
</dbReference>
<keyword evidence="5" id="KW-0067">ATP-binding</keyword>
<accession>A0AAD9SFB7</accession>
<evidence type="ECO:0000256" key="8">
    <source>
        <dbReference type="SAM" id="MobiDB-lite"/>
    </source>
</evidence>
<dbReference type="InterPro" id="IPR011527">
    <property type="entry name" value="ABC1_TM_dom"/>
</dbReference>
<feature type="region of interest" description="Disordered" evidence="8">
    <location>
        <begin position="898"/>
        <end position="921"/>
    </location>
</feature>
<dbReference type="InterPro" id="IPR003593">
    <property type="entry name" value="AAA+_ATPase"/>
</dbReference>
<comment type="caution">
    <text evidence="12">The sequence shown here is derived from an EMBL/GenBank/DDBJ whole genome shotgun (WGS) entry which is preliminary data.</text>
</comment>
<dbReference type="InterPro" id="IPR027417">
    <property type="entry name" value="P-loop_NTPase"/>
</dbReference>
<feature type="transmembrane region" description="Helical" evidence="9">
    <location>
        <begin position="70"/>
        <end position="91"/>
    </location>
</feature>
<feature type="transmembrane region" description="Helical" evidence="9">
    <location>
        <begin position="148"/>
        <end position="171"/>
    </location>
</feature>
<keyword evidence="7 9" id="KW-0472">Membrane</keyword>
<evidence type="ECO:0000256" key="7">
    <source>
        <dbReference type="ARBA" id="ARBA00023136"/>
    </source>
</evidence>
<dbReference type="PROSITE" id="PS50929">
    <property type="entry name" value="ABC_TM1F"/>
    <property type="match status" value="2"/>
</dbReference>
<evidence type="ECO:0000256" key="6">
    <source>
        <dbReference type="ARBA" id="ARBA00022989"/>
    </source>
</evidence>
<dbReference type="CDD" id="cd03250">
    <property type="entry name" value="ABCC_MRP_domain1"/>
    <property type="match status" value="1"/>
</dbReference>
<dbReference type="SUPFAM" id="SSF52540">
    <property type="entry name" value="P-loop containing nucleoside triphosphate hydrolases"/>
    <property type="match status" value="2"/>
</dbReference>
<feature type="transmembrane region" description="Helical" evidence="9">
    <location>
        <begin position="580"/>
        <end position="603"/>
    </location>
</feature>
<feature type="domain" description="ABC transmembrane type-1" evidence="11">
    <location>
        <begin position="1"/>
        <end position="207"/>
    </location>
</feature>
<feature type="transmembrane region" description="Helical" evidence="9">
    <location>
        <begin position="760"/>
        <end position="780"/>
    </location>
</feature>
<dbReference type="Pfam" id="PF00005">
    <property type="entry name" value="ABC_tran"/>
    <property type="match status" value="1"/>
</dbReference>
<organism evidence="12 13">
    <name type="scientific">Phomopsis amygdali</name>
    <name type="common">Fusicoccum amygdali</name>
    <dbReference type="NCBI Taxonomy" id="1214568"/>
    <lineage>
        <taxon>Eukaryota</taxon>
        <taxon>Fungi</taxon>
        <taxon>Dikarya</taxon>
        <taxon>Ascomycota</taxon>
        <taxon>Pezizomycotina</taxon>
        <taxon>Sordariomycetes</taxon>
        <taxon>Sordariomycetidae</taxon>
        <taxon>Diaporthales</taxon>
        <taxon>Diaporthaceae</taxon>
        <taxon>Diaporthe</taxon>
    </lineage>
</organism>
<proteinExistence type="predicted"/>
<evidence type="ECO:0000259" key="11">
    <source>
        <dbReference type="PROSITE" id="PS50929"/>
    </source>
</evidence>
<dbReference type="GO" id="GO:0016887">
    <property type="term" value="F:ATP hydrolysis activity"/>
    <property type="evidence" value="ECO:0007669"/>
    <property type="project" value="InterPro"/>
</dbReference>
<gene>
    <name evidence="12" type="ORF">N8I77_008378</name>
</gene>
<dbReference type="InterPro" id="IPR003439">
    <property type="entry name" value="ABC_transporter-like_ATP-bd"/>
</dbReference>
<feature type="domain" description="ABC transmembrane type-1" evidence="11">
    <location>
        <begin position="540"/>
        <end position="816"/>
    </location>
</feature>
<feature type="region of interest" description="Disordered" evidence="8">
    <location>
        <begin position="475"/>
        <end position="494"/>
    </location>
</feature>
<feature type="transmembrane region" description="Helical" evidence="9">
    <location>
        <begin position="534"/>
        <end position="559"/>
    </location>
</feature>
<dbReference type="Gene3D" id="1.20.1560.10">
    <property type="entry name" value="ABC transporter type 1, transmembrane domain"/>
    <property type="match status" value="2"/>
</dbReference>
<dbReference type="GO" id="GO:0140359">
    <property type="term" value="F:ABC-type transporter activity"/>
    <property type="evidence" value="ECO:0007669"/>
    <property type="project" value="InterPro"/>
</dbReference>
<keyword evidence="3 9" id="KW-0812">Transmembrane</keyword>
<dbReference type="CDD" id="cd18580">
    <property type="entry name" value="ABC_6TM_ABCC_D2"/>
    <property type="match status" value="1"/>
</dbReference>
<dbReference type="InterPro" id="IPR036640">
    <property type="entry name" value="ABC1_TM_sf"/>
</dbReference>
<evidence type="ECO:0000256" key="1">
    <source>
        <dbReference type="ARBA" id="ARBA00004141"/>
    </source>
</evidence>
<evidence type="ECO:0000313" key="12">
    <source>
        <dbReference type="EMBL" id="KAK2605548.1"/>
    </source>
</evidence>
<keyword evidence="13" id="KW-1185">Reference proteome</keyword>
<dbReference type="Proteomes" id="UP001265746">
    <property type="component" value="Unassembled WGS sequence"/>
</dbReference>
<dbReference type="InterPro" id="IPR050173">
    <property type="entry name" value="ABC_transporter_C-like"/>
</dbReference>
<evidence type="ECO:0000256" key="9">
    <source>
        <dbReference type="SAM" id="Phobius"/>
    </source>
</evidence>
<keyword evidence="4" id="KW-0547">Nucleotide-binding</keyword>
<protein>
    <submittedName>
        <fullName evidence="12">Uncharacterized protein</fullName>
    </submittedName>
</protein>
<sequence>MVRGCLVSAVYHKTTQAPVSASDDSAAVTLMSSDIERIRTGLMSLHEFWASPIQAAVACWLLQRQLGAAFAAPVVVIAICVACSVLMMRFIGPRQVAWMQRIQKRVGHTANVIGNMKHLKISGMMGVVEESVQQLRVNELKVGGKFRVFVLVAVAIGFTPVLLGPVFTFAVTTRSLDATTIFTSISYLLLLSEPLSNLFQMAPELLAAFACLDRVQAFLEKDARNDSRKDANLVVPSEKRDGKDTELPAITISNASFGWTEDVMTLTNINCSIPLGLTIVVGPVASGKSTFCKALLGEMPVVKGRVIMHTKFHRVGFCEQVPFLPNASIRDTIVGFSAFNEERYAAVLEAVMLLRDLELLAQGDQTRIGSSGIALSGGQKQRISLARALYLPCDLLILDDVLSGLDSDTEGHVFRRVFGPEGILKQRNSTAVLCTHAVRHLLSADHIIALGSDGTIVEQGRFDDLFKSEGKTRSLEIEQRTTTTQPASPSQEEIQRTRIADIPTPATQPDEEKPAGVISDRAVFKHYCRSIGGFWLASFVIFGMLCGLLYNVPSIWLNFWSKDVTSDRPRRTTSFYVGLYALYQCLALLTLIVEVAIGMLIIVRNSGTNLHEKALKTLISAPLRFFATTDTGVVTNLFSQDMTLIDGELPHALTNTSLEFWNAVGAAIVIATSSPYVIITYPFVIAILYGVQKFYLRTSRQLRLLDLEAKSPLYTHFLDTIKGVVTLRAFGRTEESISFNNTLLDTSQRPAYLLSMVQRWLAFVLGMVTAVIAVLVVTLATQLRPTTGFTGASMVSLMTFGRTLANLVQMYTLLETSIGAVGRLKSFNNNTAPEDLPGEDYVPPASWPEKGRIVISDVSATYGDPSSSSSAGLDQYALRDLNLSIEPGEKVAICGRTGRPLNTPPAHHRPPARPGLPPRRYDHKNLDPSATASDEICQAVLEAVGLWGLIYDRGGLLAEMVADDVLSHGQKQLFSLARAVLRRRLRGLGGGGLLILDEFSSSVDPETERTMHGIIMHEFDGYTVIMVSHRLEMVMGFDRVIIMDAGRVMEQGPPPNLAENEKGWSRDLSWAGKTGAFVTL</sequence>
<evidence type="ECO:0000256" key="5">
    <source>
        <dbReference type="ARBA" id="ARBA00022840"/>
    </source>
</evidence>
<evidence type="ECO:0000256" key="3">
    <source>
        <dbReference type="ARBA" id="ARBA00022692"/>
    </source>
</evidence>
<dbReference type="PROSITE" id="PS50893">
    <property type="entry name" value="ABC_TRANSPORTER_2"/>
    <property type="match status" value="2"/>
</dbReference>
<evidence type="ECO:0000256" key="2">
    <source>
        <dbReference type="ARBA" id="ARBA00022448"/>
    </source>
</evidence>
<dbReference type="InterPro" id="IPR017871">
    <property type="entry name" value="ABC_transporter-like_CS"/>
</dbReference>
<dbReference type="Gene3D" id="3.40.50.300">
    <property type="entry name" value="P-loop containing nucleotide triphosphate hydrolases"/>
    <property type="match status" value="3"/>
</dbReference>
<dbReference type="FunFam" id="1.20.1560.10:FF:000066">
    <property type="entry name" value="ABC multidrug transporter (Eurofung)"/>
    <property type="match status" value="1"/>
</dbReference>
<dbReference type="InterPro" id="IPR044726">
    <property type="entry name" value="ABCC_6TM_D2"/>
</dbReference>
<dbReference type="GO" id="GO:0016020">
    <property type="term" value="C:membrane"/>
    <property type="evidence" value="ECO:0007669"/>
    <property type="project" value="UniProtKB-SubCell"/>
</dbReference>
<dbReference type="AlphaFoldDB" id="A0AAD9SFB7"/>
<feature type="compositionally biased region" description="Polar residues" evidence="8">
    <location>
        <begin position="480"/>
        <end position="492"/>
    </location>
</feature>
<dbReference type="EMBL" id="JAUJFL010000004">
    <property type="protein sequence ID" value="KAK2605548.1"/>
    <property type="molecule type" value="Genomic_DNA"/>
</dbReference>
<dbReference type="PROSITE" id="PS00211">
    <property type="entry name" value="ABC_TRANSPORTER_1"/>
    <property type="match status" value="2"/>
</dbReference>
<dbReference type="SUPFAM" id="SSF90123">
    <property type="entry name" value="ABC transporter transmembrane region"/>
    <property type="match status" value="2"/>
</dbReference>
<dbReference type="Pfam" id="PF00664">
    <property type="entry name" value="ABC_membrane"/>
    <property type="match status" value="2"/>
</dbReference>
<keyword evidence="2" id="KW-0813">Transport</keyword>
<dbReference type="PANTHER" id="PTHR24223:SF345">
    <property type="entry name" value="ABC MULTIDRUG TRANSPORTER (EUROFUNG)"/>
    <property type="match status" value="1"/>
</dbReference>
<name>A0AAD9SFB7_PHOAM</name>
<keyword evidence="6 9" id="KW-1133">Transmembrane helix</keyword>
<reference evidence="12" key="1">
    <citation type="submission" date="2023-06" db="EMBL/GenBank/DDBJ databases">
        <authorList>
            <person name="Noh H."/>
        </authorList>
    </citation>
    <scope>NUCLEOTIDE SEQUENCE</scope>
    <source>
        <strain evidence="12">DUCC20226</strain>
    </source>
</reference>
<evidence type="ECO:0000259" key="10">
    <source>
        <dbReference type="PROSITE" id="PS50893"/>
    </source>
</evidence>
<feature type="transmembrane region" description="Helical" evidence="9">
    <location>
        <begin position="663"/>
        <end position="691"/>
    </location>
</feature>
<evidence type="ECO:0000313" key="13">
    <source>
        <dbReference type="Proteomes" id="UP001265746"/>
    </source>
</evidence>